<dbReference type="Proteomes" id="UP001153954">
    <property type="component" value="Unassembled WGS sequence"/>
</dbReference>
<evidence type="ECO:0000256" key="4">
    <source>
        <dbReference type="ARBA" id="ARBA00022722"/>
    </source>
</evidence>
<dbReference type="InterPro" id="IPR050092">
    <property type="entry name" value="RNase_H"/>
</dbReference>
<dbReference type="InterPro" id="IPR036397">
    <property type="entry name" value="RNaseH_sf"/>
</dbReference>
<sequence length="488" mass="54879">MVMTRKLKHGTPRLRMGGIDVVLANEIKLLGVVIDRKLTFNSHVANVCRRSIAFYHQLARTAKATWGLHPEVIRIIYKAVVEPVILYAAAVWEPAVHKQGIRKQLNVVQRGFAQKLCRAYRTVSLNSALLLAGVLPLDLRVREVAALYGARRGVPQRVIGDREVERRSSALRSPHPACHIEWEFQSIENQQQFAENSNYHYNIFTDGSKIEGKVGAALSVWTGAAETKTLKLALPTYCTVYQAELLAICRAARMAADHLAGTVGIYSDSSSALLTIQNPKALHPLAVEAREHLRRALLQGKQISLYWIKAHAGLEGNERADHLAKEAALKSKCAFHYDSCPVSFIKRNIRSQSIDEWNRRYRAGDTAGVTKLFFPDAEEAYGVIGKIKVDRFVTQVLTGHGGFSEYLYRFKCKDSPSCVCDPGCPESVLHTLLECPIYDYERHKLEKQIEIKMTKENLHIIIGNKKTRDPLLQYCKKLAISVNNRNKT</sequence>
<dbReference type="SUPFAM" id="SSF53098">
    <property type="entry name" value="Ribonuclease H-like"/>
    <property type="match status" value="1"/>
</dbReference>
<evidence type="ECO:0000313" key="9">
    <source>
        <dbReference type="EMBL" id="CAH2105168.1"/>
    </source>
</evidence>
<dbReference type="PANTHER" id="PTHR10642">
    <property type="entry name" value="RIBONUCLEASE H1"/>
    <property type="match status" value="1"/>
</dbReference>
<comment type="similarity">
    <text evidence="2">Belongs to the RNase H family.</text>
</comment>
<evidence type="ECO:0000256" key="5">
    <source>
        <dbReference type="ARBA" id="ARBA00022723"/>
    </source>
</evidence>
<reference evidence="9" key="1">
    <citation type="submission" date="2022-03" db="EMBL/GenBank/DDBJ databases">
        <authorList>
            <person name="Tunstrom K."/>
        </authorList>
    </citation>
    <scope>NUCLEOTIDE SEQUENCE</scope>
</reference>
<dbReference type="Gene3D" id="3.30.420.10">
    <property type="entry name" value="Ribonuclease H-like superfamily/Ribonuclease H"/>
    <property type="match status" value="1"/>
</dbReference>
<dbReference type="GO" id="GO:0043137">
    <property type="term" value="P:DNA replication, removal of RNA primer"/>
    <property type="evidence" value="ECO:0007669"/>
    <property type="project" value="TreeGrafter"/>
</dbReference>
<comment type="caution">
    <text evidence="9">The sequence shown here is derived from an EMBL/GenBank/DDBJ whole genome shotgun (WGS) entry which is preliminary data.</text>
</comment>
<evidence type="ECO:0000256" key="1">
    <source>
        <dbReference type="ARBA" id="ARBA00000077"/>
    </source>
</evidence>
<name>A0AAU9V4T0_EUPED</name>
<comment type="catalytic activity">
    <reaction evidence="1">
        <text>Endonucleolytic cleavage to 5'-phosphomonoester.</text>
        <dbReference type="EC" id="3.1.26.4"/>
    </reaction>
</comment>
<organism evidence="9 10">
    <name type="scientific">Euphydryas editha</name>
    <name type="common">Edith's checkerspot</name>
    <dbReference type="NCBI Taxonomy" id="104508"/>
    <lineage>
        <taxon>Eukaryota</taxon>
        <taxon>Metazoa</taxon>
        <taxon>Ecdysozoa</taxon>
        <taxon>Arthropoda</taxon>
        <taxon>Hexapoda</taxon>
        <taxon>Insecta</taxon>
        <taxon>Pterygota</taxon>
        <taxon>Neoptera</taxon>
        <taxon>Endopterygota</taxon>
        <taxon>Lepidoptera</taxon>
        <taxon>Glossata</taxon>
        <taxon>Ditrysia</taxon>
        <taxon>Papilionoidea</taxon>
        <taxon>Nymphalidae</taxon>
        <taxon>Nymphalinae</taxon>
        <taxon>Euphydryas</taxon>
    </lineage>
</organism>
<evidence type="ECO:0000256" key="6">
    <source>
        <dbReference type="ARBA" id="ARBA00022759"/>
    </source>
</evidence>
<dbReference type="GO" id="GO:0003676">
    <property type="term" value="F:nucleic acid binding"/>
    <property type="evidence" value="ECO:0007669"/>
    <property type="project" value="InterPro"/>
</dbReference>
<evidence type="ECO:0000313" key="10">
    <source>
        <dbReference type="Proteomes" id="UP001153954"/>
    </source>
</evidence>
<dbReference type="InterPro" id="IPR002156">
    <property type="entry name" value="RNaseH_domain"/>
</dbReference>
<dbReference type="InterPro" id="IPR012337">
    <property type="entry name" value="RNaseH-like_sf"/>
</dbReference>
<evidence type="ECO:0000256" key="2">
    <source>
        <dbReference type="ARBA" id="ARBA00005300"/>
    </source>
</evidence>
<dbReference type="GO" id="GO:0046872">
    <property type="term" value="F:metal ion binding"/>
    <property type="evidence" value="ECO:0007669"/>
    <property type="project" value="UniProtKB-KW"/>
</dbReference>
<dbReference type="EMBL" id="CAKOGL010000027">
    <property type="protein sequence ID" value="CAH2105168.1"/>
    <property type="molecule type" value="Genomic_DNA"/>
</dbReference>
<dbReference type="EC" id="3.1.26.4" evidence="3"/>
<proteinExistence type="inferred from homology"/>
<feature type="domain" description="RNase H type-1" evidence="8">
    <location>
        <begin position="197"/>
        <end position="329"/>
    </location>
</feature>
<dbReference type="AlphaFoldDB" id="A0AAU9V4T0"/>
<dbReference type="PANTHER" id="PTHR10642:SF26">
    <property type="entry name" value="RIBONUCLEASE H1"/>
    <property type="match status" value="1"/>
</dbReference>
<keyword evidence="7" id="KW-0378">Hydrolase</keyword>
<keyword evidence="4" id="KW-0540">Nuclease</keyword>
<accession>A0AAU9V4T0</accession>
<dbReference type="GO" id="GO:0004523">
    <property type="term" value="F:RNA-DNA hybrid ribonuclease activity"/>
    <property type="evidence" value="ECO:0007669"/>
    <property type="project" value="UniProtKB-EC"/>
</dbReference>
<evidence type="ECO:0000256" key="3">
    <source>
        <dbReference type="ARBA" id="ARBA00012180"/>
    </source>
</evidence>
<dbReference type="Pfam" id="PF00075">
    <property type="entry name" value="RNase_H"/>
    <property type="match status" value="1"/>
</dbReference>
<keyword evidence="5" id="KW-0479">Metal-binding</keyword>
<protein>
    <recommendedName>
        <fullName evidence="3">ribonuclease H</fullName>
        <ecNumber evidence="3">3.1.26.4</ecNumber>
    </recommendedName>
</protein>
<evidence type="ECO:0000259" key="8">
    <source>
        <dbReference type="PROSITE" id="PS50879"/>
    </source>
</evidence>
<keyword evidence="6" id="KW-0255">Endonuclease</keyword>
<keyword evidence="10" id="KW-1185">Reference proteome</keyword>
<dbReference type="PROSITE" id="PS50879">
    <property type="entry name" value="RNASE_H_1"/>
    <property type="match status" value="1"/>
</dbReference>
<gene>
    <name evidence="9" type="ORF">EEDITHA_LOCUS19465</name>
</gene>
<evidence type="ECO:0000256" key="7">
    <source>
        <dbReference type="ARBA" id="ARBA00022801"/>
    </source>
</evidence>
<dbReference type="CDD" id="cd09276">
    <property type="entry name" value="Rnase_HI_RT_non_LTR"/>
    <property type="match status" value="1"/>
</dbReference>